<protein>
    <submittedName>
        <fullName evidence="2">Uncharacterized protein</fullName>
    </submittedName>
</protein>
<accession>A0A516SG42</accession>
<sequence>MKYFAIPLLLLSAGCATPPAPAASPVSAKPSRSVAEIEFYSPIRNEGGGSQSLQKRGSITVSKPMAKPASIRYPLTYATLCEKQPFGCRHAAVKTGLEVRITEVLADGITLSGVLHTSMGREQTETEAASGVRWK</sequence>
<feature type="chain" id="PRO_5021946890" evidence="1">
    <location>
        <begin position="23"/>
        <end position="135"/>
    </location>
</feature>
<dbReference type="AlphaFoldDB" id="A0A516SG42"/>
<dbReference type="RefSeq" id="WP_144278526.1">
    <property type="nucleotide sequence ID" value="NZ_CP041730.1"/>
</dbReference>
<reference evidence="3" key="1">
    <citation type="submission" date="2019-07" db="EMBL/GenBank/DDBJ databases">
        <title>Chitinimonas sp. nov., isolated from Ny-Alesund, arctica soil.</title>
        <authorList>
            <person name="Xu Q."/>
            <person name="Peng F."/>
        </authorList>
    </citation>
    <scope>NUCLEOTIDE SEQUENCE [LARGE SCALE GENOMIC DNA]</scope>
    <source>
        <strain evidence="3">R3-44</strain>
    </source>
</reference>
<dbReference type="EMBL" id="CP041730">
    <property type="protein sequence ID" value="QDQ27133.1"/>
    <property type="molecule type" value="Genomic_DNA"/>
</dbReference>
<evidence type="ECO:0000256" key="1">
    <source>
        <dbReference type="SAM" id="SignalP"/>
    </source>
</evidence>
<evidence type="ECO:0000313" key="2">
    <source>
        <dbReference type="EMBL" id="QDQ27133.1"/>
    </source>
</evidence>
<dbReference type="PROSITE" id="PS51257">
    <property type="entry name" value="PROKAR_LIPOPROTEIN"/>
    <property type="match status" value="1"/>
</dbReference>
<feature type="signal peptide" evidence="1">
    <location>
        <begin position="1"/>
        <end position="22"/>
    </location>
</feature>
<proteinExistence type="predicted"/>
<keyword evidence="1" id="KW-0732">Signal</keyword>
<dbReference type="Proteomes" id="UP000317550">
    <property type="component" value="Chromosome"/>
</dbReference>
<keyword evidence="3" id="KW-1185">Reference proteome</keyword>
<gene>
    <name evidence="2" type="ORF">FNU76_12595</name>
</gene>
<evidence type="ECO:0000313" key="3">
    <source>
        <dbReference type="Proteomes" id="UP000317550"/>
    </source>
</evidence>
<dbReference type="KEGG" id="cari:FNU76_12595"/>
<organism evidence="2 3">
    <name type="scientific">Chitinimonas arctica</name>
    <dbReference type="NCBI Taxonomy" id="2594795"/>
    <lineage>
        <taxon>Bacteria</taxon>
        <taxon>Pseudomonadati</taxon>
        <taxon>Pseudomonadota</taxon>
        <taxon>Betaproteobacteria</taxon>
        <taxon>Neisseriales</taxon>
        <taxon>Chitinibacteraceae</taxon>
        <taxon>Chitinimonas</taxon>
    </lineage>
</organism>
<name>A0A516SG42_9NEIS</name>